<keyword evidence="2" id="KW-1185">Reference proteome</keyword>
<dbReference type="RefSeq" id="WP_046280749.1">
    <property type="nucleotide sequence ID" value="NZ_JAYGHT010000023.1"/>
</dbReference>
<organism evidence="1 2">
    <name type="scientific">Limnoraphis robusta CCNP1315</name>
    <dbReference type="NCBI Taxonomy" id="3110306"/>
    <lineage>
        <taxon>Bacteria</taxon>
        <taxon>Bacillati</taxon>
        <taxon>Cyanobacteriota</taxon>
        <taxon>Cyanophyceae</taxon>
        <taxon>Oscillatoriophycideae</taxon>
        <taxon>Oscillatoriales</taxon>
        <taxon>Sirenicapillariaceae</taxon>
        <taxon>Limnoraphis</taxon>
    </lineage>
</organism>
<reference evidence="1 2" key="1">
    <citation type="submission" date="2023-12" db="EMBL/GenBank/DDBJ databases">
        <title>Baltic Sea Cyanobacteria.</title>
        <authorList>
            <person name="Delbaje E."/>
            <person name="Fewer D.P."/>
            <person name="Shishido T.K."/>
        </authorList>
    </citation>
    <scope>NUCLEOTIDE SEQUENCE [LARGE SCALE GENOMIC DNA]</scope>
    <source>
        <strain evidence="1 2">CCNP 1315</strain>
    </source>
</reference>
<evidence type="ECO:0000313" key="1">
    <source>
        <dbReference type="EMBL" id="MEA5519179.1"/>
    </source>
</evidence>
<comment type="caution">
    <text evidence="1">The sequence shown here is derived from an EMBL/GenBank/DDBJ whole genome shotgun (WGS) entry which is preliminary data.</text>
</comment>
<dbReference type="EMBL" id="JAYGHT010000023">
    <property type="protein sequence ID" value="MEA5519179.1"/>
    <property type="molecule type" value="Genomic_DNA"/>
</dbReference>
<evidence type="ECO:0000313" key="2">
    <source>
        <dbReference type="Proteomes" id="UP001301728"/>
    </source>
</evidence>
<proteinExistence type="predicted"/>
<accession>A0ABU5TWC5</accession>
<dbReference type="Proteomes" id="UP001301728">
    <property type="component" value="Unassembled WGS sequence"/>
</dbReference>
<sequence length="94" mass="10811">MRKQQTNESRTVRLTIRYINGESDYFEFDSPQEETATLASHIQRVLNSKELMLELGDRLLVIPMQNVQIIELSPVPLKLPDLVIRNVRTCGSVN</sequence>
<name>A0ABU5TWC5_9CYAN</name>
<gene>
    <name evidence="1" type="ORF">VB854_09470</name>
</gene>
<protein>
    <submittedName>
        <fullName evidence="1">Uncharacterized protein</fullName>
    </submittedName>
</protein>